<dbReference type="EMBL" id="CP051143">
    <property type="protein sequence ID" value="QIX02262.1"/>
    <property type="molecule type" value="Genomic_DNA"/>
</dbReference>
<dbReference type="Proteomes" id="UP000503462">
    <property type="component" value="Chromosome 5"/>
</dbReference>
<evidence type="ECO:0000256" key="1">
    <source>
        <dbReference type="PIRSR" id="PIRSR605301-1"/>
    </source>
</evidence>
<feature type="compositionally biased region" description="Low complexity" evidence="2">
    <location>
        <begin position="307"/>
        <end position="319"/>
    </location>
</feature>
<feature type="region of interest" description="Disordered" evidence="2">
    <location>
        <begin position="301"/>
        <end position="326"/>
    </location>
</feature>
<name>A0A6H0Y5E4_9PEZI</name>
<accession>A0A6H0Y5E4</accession>
<gene>
    <name evidence="3" type="ORF">AMS68_007779</name>
</gene>
<keyword evidence="1" id="KW-0862">Zinc</keyword>
<dbReference type="Gene3D" id="1.20.140.30">
    <property type="entry name" value="MOB kinase activator"/>
    <property type="match status" value="1"/>
</dbReference>
<feature type="binding site" evidence="1">
    <location>
        <position position="244"/>
    </location>
    <ligand>
        <name>Zn(2+)</name>
        <dbReference type="ChEBI" id="CHEBI:29105"/>
    </ligand>
</feature>
<proteinExistence type="predicted"/>
<evidence type="ECO:0000313" key="4">
    <source>
        <dbReference type="Proteomes" id="UP000503462"/>
    </source>
</evidence>
<dbReference type="OrthoDB" id="10261121at2759"/>
<organism evidence="3 4">
    <name type="scientific">Peltaster fructicola</name>
    <dbReference type="NCBI Taxonomy" id="286661"/>
    <lineage>
        <taxon>Eukaryota</taxon>
        <taxon>Fungi</taxon>
        <taxon>Dikarya</taxon>
        <taxon>Ascomycota</taxon>
        <taxon>Pezizomycotina</taxon>
        <taxon>Dothideomycetes</taxon>
        <taxon>Dothideomycetes incertae sedis</taxon>
        <taxon>Peltaster</taxon>
    </lineage>
</organism>
<feature type="binding site" evidence="1">
    <location>
        <position position="142"/>
    </location>
    <ligand>
        <name>Zn(2+)</name>
        <dbReference type="ChEBI" id="CHEBI:29105"/>
    </ligand>
</feature>
<reference evidence="3 4" key="1">
    <citation type="journal article" date="2016" name="Sci. Rep.">
        <title>Peltaster fructicola genome reveals evolution from an invasive phytopathogen to an ectophytic parasite.</title>
        <authorList>
            <person name="Xu C."/>
            <person name="Chen H."/>
            <person name="Gleason M.L."/>
            <person name="Xu J.R."/>
            <person name="Liu H."/>
            <person name="Zhang R."/>
            <person name="Sun G."/>
        </authorList>
    </citation>
    <scope>NUCLEOTIDE SEQUENCE [LARGE SCALE GENOMIC DNA]</scope>
    <source>
        <strain evidence="3 4">LNHT1506</strain>
    </source>
</reference>
<evidence type="ECO:0008006" key="5">
    <source>
        <dbReference type="Google" id="ProtNLM"/>
    </source>
</evidence>
<feature type="binding site" evidence="1">
    <location>
        <position position="137"/>
    </location>
    <ligand>
        <name>Zn(2+)</name>
        <dbReference type="ChEBI" id="CHEBI:29105"/>
    </ligand>
</feature>
<evidence type="ECO:0000313" key="3">
    <source>
        <dbReference type="EMBL" id="QIX02262.1"/>
    </source>
</evidence>
<protein>
    <recommendedName>
        <fullName evidence="5">Mob1/phocein</fullName>
    </recommendedName>
</protein>
<dbReference type="PANTHER" id="PTHR22599">
    <property type="entry name" value="MPS ONE BINDER KINASE ACTIVATOR-LIKE MOB"/>
    <property type="match status" value="1"/>
</dbReference>
<feature type="compositionally biased region" description="Polar residues" evidence="2">
    <location>
        <begin position="17"/>
        <end position="42"/>
    </location>
</feature>
<dbReference type="SUPFAM" id="SSF101152">
    <property type="entry name" value="Mob1/phocein"/>
    <property type="match status" value="1"/>
</dbReference>
<feature type="compositionally biased region" description="Low complexity" evidence="2">
    <location>
        <begin position="50"/>
        <end position="61"/>
    </location>
</feature>
<dbReference type="Pfam" id="PF03637">
    <property type="entry name" value="Mob1_phocein"/>
    <property type="match status" value="1"/>
</dbReference>
<dbReference type="InterPro" id="IPR036703">
    <property type="entry name" value="MOB_kinase_act_sf"/>
</dbReference>
<evidence type="ECO:0000256" key="2">
    <source>
        <dbReference type="SAM" id="MobiDB-lite"/>
    </source>
</evidence>
<dbReference type="AlphaFoldDB" id="A0A6H0Y5E4"/>
<keyword evidence="1" id="KW-0479">Metal-binding</keyword>
<dbReference type="SMART" id="SM01388">
    <property type="entry name" value="Mob1_phocein"/>
    <property type="match status" value="1"/>
</dbReference>
<sequence>MSSWVNNLRAFGRTANPIRSNQNAPPSRSNTSSPVTTYNPHLQPQHGGQAPASPSSVPSVAYQDPLLGNPSNKTPVFFREEYSSFIAKGNFSTLAMKPQLIEDGEWVAHQLAEQYRLMAGMIRIVQEVDPTKGRPLCNEQTCPTMSAGSVSYTWIDQNRNPMPLPAPTYIRHIQTWVNGKIMDTSLFPTDTFTSAPALPTPEQIAADTNYWLGKPSGFPQRFEVEIKNMYKQMFRCYAHLYWAHWLTFWDVNAYRDLNTCFVHFINVGRLYHLLSEKDAEPMQPLIEIWIKQGVLPRFEKAESTPVSAGGNSSAGPSAGTPISAQG</sequence>
<feature type="region of interest" description="Disordered" evidence="2">
    <location>
        <begin position="15"/>
        <end position="63"/>
    </location>
</feature>
<keyword evidence="4" id="KW-1185">Reference proteome</keyword>
<feature type="binding site" evidence="1">
    <location>
        <position position="239"/>
    </location>
    <ligand>
        <name>Zn(2+)</name>
        <dbReference type="ChEBI" id="CHEBI:29105"/>
    </ligand>
</feature>
<dbReference type="InterPro" id="IPR005301">
    <property type="entry name" value="MOB_kinase_act_fam"/>
</dbReference>